<dbReference type="EMBL" id="JANBVO010000008">
    <property type="protein sequence ID" value="KAJ9150262.1"/>
    <property type="molecule type" value="Genomic_DNA"/>
</dbReference>
<dbReference type="AlphaFoldDB" id="A0AA38RYB6"/>
<keyword evidence="2 9" id="KW-0121">Carboxypeptidase</keyword>
<dbReference type="Proteomes" id="UP001174694">
    <property type="component" value="Unassembled WGS sequence"/>
</dbReference>
<evidence type="ECO:0000256" key="8">
    <source>
        <dbReference type="SAM" id="SignalP"/>
    </source>
</evidence>
<dbReference type="GO" id="GO:0000324">
    <property type="term" value="C:fungal-type vacuole"/>
    <property type="evidence" value="ECO:0007669"/>
    <property type="project" value="TreeGrafter"/>
</dbReference>
<feature type="signal peptide" evidence="8">
    <location>
        <begin position="1"/>
        <end position="20"/>
    </location>
</feature>
<evidence type="ECO:0000256" key="6">
    <source>
        <dbReference type="ARBA" id="ARBA00023180"/>
    </source>
</evidence>
<keyword evidence="6" id="KW-0325">Glycoprotein</keyword>
<keyword evidence="10" id="KW-1185">Reference proteome</keyword>
<dbReference type="GO" id="GO:0004185">
    <property type="term" value="F:serine-type carboxypeptidase activity"/>
    <property type="evidence" value="ECO:0007669"/>
    <property type="project" value="InterPro"/>
</dbReference>
<accession>A0AA38RYB6</accession>
<comment type="similarity">
    <text evidence="1">Belongs to the peptidase S10 family.</text>
</comment>
<dbReference type="SUPFAM" id="SSF53474">
    <property type="entry name" value="alpha/beta-Hydrolases"/>
    <property type="match status" value="1"/>
</dbReference>
<evidence type="ECO:0000256" key="5">
    <source>
        <dbReference type="ARBA" id="ARBA00022801"/>
    </source>
</evidence>
<protein>
    <submittedName>
        <fullName evidence="9">Carboxypeptidase S1-like protein B</fullName>
    </submittedName>
</protein>
<dbReference type="PROSITE" id="PS00560">
    <property type="entry name" value="CARBOXYPEPT_SER_HIS"/>
    <property type="match status" value="1"/>
</dbReference>
<proteinExistence type="inferred from homology"/>
<comment type="caution">
    <text evidence="9">The sequence shown here is derived from an EMBL/GenBank/DDBJ whole genome shotgun (WGS) entry which is preliminary data.</text>
</comment>
<evidence type="ECO:0000256" key="7">
    <source>
        <dbReference type="SAM" id="Phobius"/>
    </source>
</evidence>
<gene>
    <name evidence="9" type="ORF">NKR23_g3651</name>
</gene>
<dbReference type="Gene3D" id="3.40.50.1820">
    <property type="entry name" value="alpha/beta hydrolase"/>
    <property type="match status" value="1"/>
</dbReference>
<dbReference type="Pfam" id="PF00450">
    <property type="entry name" value="Peptidase_S10"/>
    <property type="match status" value="1"/>
</dbReference>
<keyword evidence="4 8" id="KW-0732">Signal</keyword>
<evidence type="ECO:0000256" key="1">
    <source>
        <dbReference type="ARBA" id="ARBA00009431"/>
    </source>
</evidence>
<dbReference type="GO" id="GO:0006508">
    <property type="term" value="P:proteolysis"/>
    <property type="evidence" value="ECO:0007669"/>
    <property type="project" value="UniProtKB-KW"/>
</dbReference>
<keyword evidence="5" id="KW-0378">Hydrolase</keyword>
<feature type="transmembrane region" description="Helical" evidence="7">
    <location>
        <begin position="636"/>
        <end position="655"/>
    </location>
</feature>
<evidence type="ECO:0000256" key="3">
    <source>
        <dbReference type="ARBA" id="ARBA00022670"/>
    </source>
</evidence>
<name>A0AA38RYB6_9PEZI</name>
<sequence length="689" mass="76652">MKTSSRFVAYLGLLTGAAVAQFPPSPDGITVLKSKFHENITISFKEPGICETTPDVKSYSGYIHLPPRTLEDLGEKQDYPINTFFWFFEARKEPENAPLAIWMNGGPGASSMLGLLDENGPCLVNPDSNSTTLNPYSWNNEVNMLYLDQPVQVGFSYDTLANFTTNLITGVTEELLASQPVPQQNSTFLVGTSPSRNPNNTAQGAQNAAIALWHFAQVWFQEFPGYYPNDSRVSITTESYGGRYGPAFTSFFQGQNEKIAKGVWDGTEGEKYIINLDTLLIINGCVDRKVMWPSYIHLSYNNTYGLELVNSSVHEQMVDDYIRPGGCRDQIDECHAVSSLYDPDNVGLNATVNKLCQEAEDFCVDKLRDPFRKYSGRNYYDYGQKDPDPFTFKFFYGWLNQPHVQAALGVPLNFTESRDSVSTAFRSIGDYPRPGWLEDLSYILESGIKVALVYGDRDFACNWLGGEAVSLAINYTNTTQFHAAGYEPIQANETYVGGQVRQHGNLSFSRVYQSGHEVPSYQPETAYAIFMRALFNRDIATGTVDTLANGSYSTAGPPDTWHIKNEVPEPQLMFCYVLEPNTCTQDQIASIENGTAVIRSWIVVDANSTARFPWLLDPEEDATSIPPFVGIRGPSILLNVWAMGLLAIIAVLLLISRYVPPCDEAWKEPEYQTLLRHNTPGTTAKGSAA</sequence>
<keyword evidence="7" id="KW-0812">Transmembrane</keyword>
<feature type="chain" id="PRO_5041314901" evidence="8">
    <location>
        <begin position="21"/>
        <end position="689"/>
    </location>
</feature>
<dbReference type="PANTHER" id="PTHR11802:SF189">
    <property type="entry name" value="CARBOXYPEPTIDASE"/>
    <property type="match status" value="1"/>
</dbReference>
<evidence type="ECO:0000313" key="10">
    <source>
        <dbReference type="Proteomes" id="UP001174694"/>
    </source>
</evidence>
<evidence type="ECO:0000256" key="2">
    <source>
        <dbReference type="ARBA" id="ARBA00022645"/>
    </source>
</evidence>
<dbReference type="InterPro" id="IPR029058">
    <property type="entry name" value="AB_hydrolase_fold"/>
</dbReference>
<dbReference type="PRINTS" id="PR00724">
    <property type="entry name" value="CRBOXYPTASEC"/>
</dbReference>
<evidence type="ECO:0000256" key="4">
    <source>
        <dbReference type="ARBA" id="ARBA00022729"/>
    </source>
</evidence>
<organism evidence="9 10">
    <name type="scientific">Pleurostoma richardsiae</name>
    <dbReference type="NCBI Taxonomy" id="41990"/>
    <lineage>
        <taxon>Eukaryota</taxon>
        <taxon>Fungi</taxon>
        <taxon>Dikarya</taxon>
        <taxon>Ascomycota</taxon>
        <taxon>Pezizomycotina</taxon>
        <taxon>Sordariomycetes</taxon>
        <taxon>Sordariomycetidae</taxon>
        <taxon>Calosphaeriales</taxon>
        <taxon>Pleurostomataceae</taxon>
        <taxon>Pleurostoma</taxon>
    </lineage>
</organism>
<keyword evidence="7" id="KW-1133">Transmembrane helix</keyword>
<dbReference type="PANTHER" id="PTHR11802">
    <property type="entry name" value="SERINE PROTEASE FAMILY S10 SERINE CARBOXYPEPTIDASE"/>
    <property type="match status" value="1"/>
</dbReference>
<dbReference type="InterPro" id="IPR001563">
    <property type="entry name" value="Peptidase_S10"/>
</dbReference>
<reference evidence="9" key="1">
    <citation type="submission" date="2022-07" db="EMBL/GenBank/DDBJ databases">
        <title>Fungi with potential for degradation of polypropylene.</title>
        <authorList>
            <person name="Gostincar C."/>
        </authorList>
    </citation>
    <scope>NUCLEOTIDE SEQUENCE</scope>
    <source>
        <strain evidence="9">EXF-13308</strain>
    </source>
</reference>
<dbReference type="InterPro" id="IPR033124">
    <property type="entry name" value="Ser_caboxypep_his_AS"/>
</dbReference>
<keyword evidence="7" id="KW-0472">Membrane</keyword>
<evidence type="ECO:0000313" key="9">
    <source>
        <dbReference type="EMBL" id="KAJ9150262.1"/>
    </source>
</evidence>
<keyword evidence="3" id="KW-0645">Protease</keyword>